<name>A0A0M8P1S5_9EURO</name>
<dbReference type="Proteomes" id="UP000037696">
    <property type="component" value="Unassembled WGS sequence"/>
</dbReference>
<dbReference type="AlphaFoldDB" id="A0A0M8P1S5"/>
<gene>
    <name evidence="1" type="ORF">ACN38_g5369</name>
</gene>
<organism evidence="1 2">
    <name type="scientific">Penicillium nordicum</name>
    <dbReference type="NCBI Taxonomy" id="229535"/>
    <lineage>
        <taxon>Eukaryota</taxon>
        <taxon>Fungi</taxon>
        <taxon>Dikarya</taxon>
        <taxon>Ascomycota</taxon>
        <taxon>Pezizomycotina</taxon>
        <taxon>Eurotiomycetes</taxon>
        <taxon>Eurotiomycetidae</taxon>
        <taxon>Eurotiales</taxon>
        <taxon>Aspergillaceae</taxon>
        <taxon>Penicillium</taxon>
    </lineage>
</organism>
<proteinExistence type="predicted"/>
<keyword evidence="2" id="KW-1185">Reference proteome</keyword>
<dbReference type="EMBL" id="LHQQ01000075">
    <property type="protein sequence ID" value="KOS43696.1"/>
    <property type="molecule type" value="Genomic_DNA"/>
</dbReference>
<evidence type="ECO:0000313" key="2">
    <source>
        <dbReference type="Proteomes" id="UP000037696"/>
    </source>
</evidence>
<comment type="caution">
    <text evidence="1">The sequence shown here is derived from an EMBL/GenBank/DDBJ whole genome shotgun (WGS) entry which is preliminary data.</text>
</comment>
<evidence type="ECO:0000313" key="1">
    <source>
        <dbReference type="EMBL" id="KOS43696.1"/>
    </source>
</evidence>
<sequence length="85" mass="9732">MVFQSLPVQNKAPLTHFQAQTRPKSPLGYWPLCPFAPQDSPRPNPQWAMGWAFEARPNPQPIDMHKSLVIPQYNLLWSSISSTFL</sequence>
<reference evidence="1 2" key="1">
    <citation type="submission" date="2015-08" db="EMBL/GenBank/DDBJ databases">
        <title>Genome sequencing of Penicillium nordicum.</title>
        <authorList>
            <person name="Nguyen H.D."/>
            <person name="Seifert K.A."/>
        </authorList>
    </citation>
    <scope>NUCLEOTIDE SEQUENCE [LARGE SCALE GENOMIC DNA]</scope>
    <source>
        <strain evidence="1 2">DAOMC 185683</strain>
    </source>
</reference>
<accession>A0A0M8P1S5</accession>
<protein>
    <submittedName>
        <fullName evidence="1">Uncharacterized protein</fullName>
    </submittedName>
</protein>